<comment type="similarity">
    <text evidence="1">Belongs to the glycosyl hydrolase 31 family.</text>
</comment>
<protein>
    <recommendedName>
        <fullName evidence="2">Glycoside hydrolase family 31 TIM barrel domain-containing protein</fullName>
    </recommendedName>
</protein>
<keyword evidence="4" id="KW-1185">Reference proteome</keyword>
<organism evidence="3 4">
    <name type="scientific">Oesophagostomum dentatum</name>
    <name type="common">Nodular worm</name>
    <dbReference type="NCBI Taxonomy" id="61180"/>
    <lineage>
        <taxon>Eukaryota</taxon>
        <taxon>Metazoa</taxon>
        <taxon>Ecdysozoa</taxon>
        <taxon>Nematoda</taxon>
        <taxon>Chromadorea</taxon>
        <taxon>Rhabditida</taxon>
        <taxon>Rhabditina</taxon>
        <taxon>Rhabditomorpha</taxon>
        <taxon>Strongyloidea</taxon>
        <taxon>Strongylidae</taxon>
        <taxon>Oesophagostomum</taxon>
    </lineage>
</organism>
<dbReference type="AlphaFoldDB" id="A0A0B1SQA3"/>
<gene>
    <name evidence="3" type="ORF">OESDEN_14190</name>
</gene>
<evidence type="ECO:0000259" key="2">
    <source>
        <dbReference type="Pfam" id="PF01055"/>
    </source>
</evidence>
<dbReference type="InterPro" id="IPR030458">
    <property type="entry name" value="Glyco_hydro_31_AS"/>
</dbReference>
<keyword evidence="1" id="KW-0326">Glycosidase</keyword>
<proteinExistence type="inferred from homology"/>
<reference evidence="3 4" key="1">
    <citation type="submission" date="2014-03" db="EMBL/GenBank/DDBJ databases">
        <title>Draft genome of the hookworm Oesophagostomum dentatum.</title>
        <authorList>
            <person name="Mitreva M."/>
        </authorList>
    </citation>
    <scope>NUCLEOTIDE SEQUENCE [LARGE SCALE GENOMIC DNA]</scope>
    <source>
        <strain evidence="3 4">OD-Hann</strain>
    </source>
</reference>
<dbReference type="PROSITE" id="PS00129">
    <property type="entry name" value="GLYCOSYL_HYDROL_F31_1"/>
    <property type="match status" value="1"/>
</dbReference>
<evidence type="ECO:0000256" key="1">
    <source>
        <dbReference type="RuleBase" id="RU361185"/>
    </source>
</evidence>
<dbReference type="GO" id="GO:0004558">
    <property type="term" value="F:alpha-1,4-glucosidase activity"/>
    <property type="evidence" value="ECO:0007669"/>
    <property type="project" value="TreeGrafter"/>
</dbReference>
<dbReference type="PANTHER" id="PTHR22762">
    <property type="entry name" value="ALPHA-GLUCOSIDASE"/>
    <property type="match status" value="1"/>
</dbReference>
<dbReference type="EMBL" id="KN561648">
    <property type="protein sequence ID" value="KHJ86071.1"/>
    <property type="molecule type" value="Genomic_DNA"/>
</dbReference>
<dbReference type="InterPro" id="IPR000322">
    <property type="entry name" value="Glyco_hydro_31_TIM"/>
</dbReference>
<keyword evidence="1" id="KW-0378">Hydrolase</keyword>
<dbReference type="GO" id="GO:0005975">
    <property type="term" value="P:carbohydrate metabolic process"/>
    <property type="evidence" value="ECO:0007669"/>
    <property type="project" value="InterPro"/>
</dbReference>
<dbReference type="OrthoDB" id="5839090at2759"/>
<evidence type="ECO:0000313" key="4">
    <source>
        <dbReference type="Proteomes" id="UP000053660"/>
    </source>
</evidence>
<feature type="domain" description="Glycoside hydrolase family 31 TIM barrel" evidence="2">
    <location>
        <begin position="4"/>
        <end position="70"/>
    </location>
</feature>
<sequence>MLGVVWPEHHVAFPDFLDTTGNTEKWWIDEIVKDYKNILYDGIWIDMNEPANFGTNEDHPWYFDDPTHYNTIPLKCPTVEGGKDAEWDMPPYKTHAVWVHGKVGIDVHILS</sequence>
<dbReference type="Proteomes" id="UP000053660">
    <property type="component" value="Unassembled WGS sequence"/>
</dbReference>
<dbReference type="Pfam" id="PF01055">
    <property type="entry name" value="Glyco_hydro_31_2nd"/>
    <property type="match status" value="1"/>
</dbReference>
<dbReference type="Gene3D" id="3.20.20.80">
    <property type="entry name" value="Glycosidases"/>
    <property type="match status" value="1"/>
</dbReference>
<name>A0A0B1SQA3_OESDE</name>
<evidence type="ECO:0000313" key="3">
    <source>
        <dbReference type="EMBL" id="KHJ86071.1"/>
    </source>
</evidence>
<dbReference type="PANTHER" id="PTHR22762:SF133">
    <property type="entry name" value="P-TYPE DOMAIN-CONTAINING PROTEIN"/>
    <property type="match status" value="1"/>
</dbReference>
<accession>A0A0B1SQA3</accession>